<keyword evidence="3" id="KW-1185">Reference proteome</keyword>
<name>A0AA40G9F5_9HYME</name>
<sequence length="87" mass="9990">MRQIQRRIDRDSEDQEEESSPEGTNTFKLFGESIPESVEAESFGSREYAWMESAPESEEDHEVVVYWLPLDVCIVRISLTSSTTTSK</sequence>
<feature type="compositionally biased region" description="Acidic residues" evidence="1">
    <location>
        <begin position="11"/>
        <end position="20"/>
    </location>
</feature>
<comment type="caution">
    <text evidence="2">The sequence shown here is derived from an EMBL/GenBank/DDBJ whole genome shotgun (WGS) entry which is preliminary data.</text>
</comment>
<accession>A0AA40G9F5</accession>
<protein>
    <submittedName>
        <fullName evidence="2">Uncharacterized protein</fullName>
    </submittedName>
</protein>
<dbReference type="AlphaFoldDB" id="A0AA40G9F5"/>
<feature type="region of interest" description="Disordered" evidence="1">
    <location>
        <begin position="1"/>
        <end position="31"/>
    </location>
</feature>
<dbReference type="EMBL" id="JAHYIQ010000003">
    <property type="protein sequence ID" value="KAK1133509.1"/>
    <property type="molecule type" value="Genomic_DNA"/>
</dbReference>
<evidence type="ECO:0000313" key="2">
    <source>
        <dbReference type="EMBL" id="KAK1133509.1"/>
    </source>
</evidence>
<gene>
    <name evidence="2" type="ORF">K0M31_011313</name>
</gene>
<evidence type="ECO:0000256" key="1">
    <source>
        <dbReference type="SAM" id="MobiDB-lite"/>
    </source>
</evidence>
<proteinExistence type="predicted"/>
<evidence type="ECO:0000313" key="3">
    <source>
        <dbReference type="Proteomes" id="UP001177670"/>
    </source>
</evidence>
<feature type="compositionally biased region" description="Basic and acidic residues" evidence="1">
    <location>
        <begin position="1"/>
        <end position="10"/>
    </location>
</feature>
<organism evidence="2 3">
    <name type="scientific">Melipona bicolor</name>
    <dbReference type="NCBI Taxonomy" id="60889"/>
    <lineage>
        <taxon>Eukaryota</taxon>
        <taxon>Metazoa</taxon>
        <taxon>Ecdysozoa</taxon>
        <taxon>Arthropoda</taxon>
        <taxon>Hexapoda</taxon>
        <taxon>Insecta</taxon>
        <taxon>Pterygota</taxon>
        <taxon>Neoptera</taxon>
        <taxon>Endopterygota</taxon>
        <taxon>Hymenoptera</taxon>
        <taxon>Apocrita</taxon>
        <taxon>Aculeata</taxon>
        <taxon>Apoidea</taxon>
        <taxon>Anthophila</taxon>
        <taxon>Apidae</taxon>
        <taxon>Melipona</taxon>
    </lineage>
</organism>
<reference evidence="2" key="1">
    <citation type="submission" date="2021-10" db="EMBL/GenBank/DDBJ databases">
        <title>Melipona bicolor Genome sequencing and assembly.</title>
        <authorList>
            <person name="Araujo N.S."/>
            <person name="Arias M.C."/>
        </authorList>
    </citation>
    <scope>NUCLEOTIDE SEQUENCE</scope>
    <source>
        <strain evidence="2">USP_2M_L1-L4_2017</strain>
        <tissue evidence="2">Whole body</tissue>
    </source>
</reference>
<dbReference type="Proteomes" id="UP001177670">
    <property type="component" value="Unassembled WGS sequence"/>
</dbReference>